<evidence type="ECO:0000313" key="17">
    <source>
        <dbReference type="EMBL" id="TWH83017.1"/>
    </source>
</evidence>
<keyword evidence="6" id="KW-0820">tRNA-binding</keyword>
<dbReference type="GeneID" id="65405120"/>
<evidence type="ECO:0000256" key="11">
    <source>
        <dbReference type="ARBA" id="ARBA00022840"/>
    </source>
</evidence>
<accession>A0A562JIJ5</accession>
<organism evidence="17 18">
    <name type="scientific">Cytobacillus oceanisediminis</name>
    <dbReference type="NCBI Taxonomy" id="665099"/>
    <lineage>
        <taxon>Bacteria</taxon>
        <taxon>Bacillati</taxon>
        <taxon>Bacillota</taxon>
        <taxon>Bacilli</taxon>
        <taxon>Bacillales</taxon>
        <taxon>Bacillaceae</taxon>
        <taxon>Cytobacillus</taxon>
    </lineage>
</organism>
<comment type="similarity">
    <text evidence="3">Belongs to the class-II aminoacyl-tRNA synthetase family.</text>
</comment>
<proteinExistence type="inferred from homology"/>
<evidence type="ECO:0000256" key="14">
    <source>
        <dbReference type="ARBA" id="ARBA00023146"/>
    </source>
</evidence>
<keyword evidence="13" id="KW-0648">Protein biosynthesis</keyword>
<dbReference type="GO" id="GO:0006419">
    <property type="term" value="P:alanyl-tRNA aminoacylation"/>
    <property type="evidence" value="ECO:0007669"/>
    <property type="project" value="InterPro"/>
</dbReference>
<comment type="caution">
    <text evidence="17">The sequence shown here is derived from an EMBL/GenBank/DDBJ whole genome shotgun (WGS) entry which is preliminary data.</text>
</comment>
<gene>
    <name evidence="17" type="ORF">IQ19_03999</name>
</gene>
<dbReference type="OrthoDB" id="9812949at2"/>
<keyword evidence="12" id="KW-0694">RNA-binding</keyword>
<dbReference type="GO" id="GO:0005524">
    <property type="term" value="F:ATP binding"/>
    <property type="evidence" value="ECO:0007669"/>
    <property type="project" value="UniProtKB-KW"/>
</dbReference>
<dbReference type="Proteomes" id="UP000318667">
    <property type="component" value="Unassembled WGS sequence"/>
</dbReference>
<evidence type="ECO:0000256" key="10">
    <source>
        <dbReference type="ARBA" id="ARBA00022833"/>
    </source>
</evidence>
<protein>
    <recommendedName>
        <fullName evidence="5">Alanine--tRNA ligase</fullName>
        <ecNumber evidence="4">6.1.1.7</ecNumber>
    </recommendedName>
    <alternativeName>
        <fullName evidence="15">Alanyl-tRNA synthetase</fullName>
    </alternativeName>
</protein>
<dbReference type="RefSeq" id="WP_144544237.1">
    <property type="nucleotide sequence ID" value="NZ_CBCSDC010000015.1"/>
</dbReference>
<dbReference type="GO" id="GO:0000049">
    <property type="term" value="F:tRNA binding"/>
    <property type="evidence" value="ECO:0007669"/>
    <property type="project" value="UniProtKB-KW"/>
</dbReference>
<dbReference type="InterPro" id="IPR012947">
    <property type="entry name" value="tRNA_SAD"/>
</dbReference>
<dbReference type="SUPFAM" id="SSF50447">
    <property type="entry name" value="Translation proteins"/>
    <property type="match status" value="1"/>
</dbReference>
<dbReference type="FunFam" id="3.10.310.40:FF:000001">
    <property type="entry name" value="Alanine--tRNA ligase"/>
    <property type="match status" value="1"/>
</dbReference>
<dbReference type="PANTHER" id="PTHR43462">
    <property type="entry name" value="ALANYL-TRNA EDITING PROTEIN"/>
    <property type="match status" value="1"/>
</dbReference>
<evidence type="ECO:0000256" key="2">
    <source>
        <dbReference type="ARBA" id="ARBA00004496"/>
    </source>
</evidence>
<dbReference type="AlphaFoldDB" id="A0A562JIJ5"/>
<sequence length="402" mass="44935">MNKIYYKDPYIRSFKTELLHQGTDGQERVFAVLKETAFYPTGGGQPHDLGTLNGVNVLDVEEVDGEIRHYLERELDISDSKVSGDVDWNRRFDHMQQHAGQHILSAAFEELYGYKTVSFHLGKEILTIDLDTADLPERHTEEAERLANTIILENRPIETKWVTAEEAAHFPLRKQLSVNEDIRLVIIPEYDYNGCGGTHPSSTGQVGSIKILEWERQKKKIRVQFVCGRRVLKQLQQKHRITKELSKLLNAPEQELPLAGKRLIETGKDLEKALEAAKEALLAYEAKEMASSAAAGESKKLINGIYQERSIQELQKLAHLIAGQSDNAAVILVNETEDKLQFVCARGQLSEINMKELAAALLNKINGKGGGNPQFAQGGGEKLMSGEMLLEQAVEIAGQKVN</sequence>
<dbReference type="Pfam" id="PF07973">
    <property type="entry name" value="tRNA_SAD"/>
    <property type="match status" value="1"/>
</dbReference>
<keyword evidence="14 17" id="KW-0030">Aminoacyl-tRNA synthetase</keyword>
<evidence type="ECO:0000256" key="12">
    <source>
        <dbReference type="ARBA" id="ARBA00022884"/>
    </source>
</evidence>
<keyword evidence="18" id="KW-1185">Reference proteome</keyword>
<dbReference type="EMBL" id="VLKI01000014">
    <property type="protein sequence ID" value="TWH83017.1"/>
    <property type="molecule type" value="Genomic_DNA"/>
</dbReference>
<reference evidence="17 18" key="1">
    <citation type="journal article" date="2015" name="Stand. Genomic Sci.">
        <title>Genomic Encyclopedia of Bacterial and Archaeal Type Strains, Phase III: the genomes of soil and plant-associated and newly described type strains.</title>
        <authorList>
            <person name="Whitman W.B."/>
            <person name="Woyke T."/>
            <person name="Klenk H.P."/>
            <person name="Zhou Y."/>
            <person name="Lilburn T.G."/>
            <person name="Beck B.J."/>
            <person name="De Vos P."/>
            <person name="Vandamme P."/>
            <person name="Eisen J.A."/>
            <person name="Garrity G."/>
            <person name="Hugenholtz P."/>
            <person name="Kyrpides N.C."/>
        </authorList>
    </citation>
    <scope>NUCLEOTIDE SEQUENCE [LARGE SCALE GENOMIC DNA]</scope>
    <source>
        <strain evidence="17 18">CGMCC 1.10115</strain>
    </source>
</reference>
<dbReference type="Gene3D" id="3.10.310.40">
    <property type="match status" value="1"/>
</dbReference>
<dbReference type="InterPro" id="IPR051335">
    <property type="entry name" value="Alanyl-tRNA_Editing_Enzymes"/>
</dbReference>
<dbReference type="InterPro" id="IPR009000">
    <property type="entry name" value="Transl_B-barrel_sf"/>
</dbReference>
<dbReference type="PROSITE" id="PS50860">
    <property type="entry name" value="AA_TRNA_LIGASE_II_ALA"/>
    <property type="match status" value="1"/>
</dbReference>
<dbReference type="Gene3D" id="2.40.30.130">
    <property type="match status" value="1"/>
</dbReference>
<dbReference type="Gene3D" id="3.30.980.10">
    <property type="entry name" value="Threonyl-trna Synthetase, Chain A, domain 2"/>
    <property type="match status" value="1"/>
</dbReference>
<dbReference type="EC" id="6.1.1.7" evidence="4"/>
<evidence type="ECO:0000256" key="4">
    <source>
        <dbReference type="ARBA" id="ARBA00013168"/>
    </source>
</evidence>
<dbReference type="InterPro" id="IPR018165">
    <property type="entry name" value="Ala-tRNA-synth_IIc_core"/>
</dbReference>
<evidence type="ECO:0000256" key="8">
    <source>
        <dbReference type="ARBA" id="ARBA00022723"/>
    </source>
</evidence>
<name>A0A562JIJ5_9BACI</name>
<evidence type="ECO:0000259" key="16">
    <source>
        <dbReference type="PROSITE" id="PS50860"/>
    </source>
</evidence>
<evidence type="ECO:0000256" key="5">
    <source>
        <dbReference type="ARBA" id="ARBA00017959"/>
    </source>
</evidence>
<keyword evidence="8" id="KW-0479">Metal-binding</keyword>
<evidence type="ECO:0000256" key="9">
    <source>
        <dbReference type="ARBA" id="ARBA00022741"/>
    </source>
</evidence>
<evidence type="ECO:0000256" key="13">
    <source>
        <dbReference type="ARBA" id="ARBA00022917"/>
    </source>
</evidence>
<keyword evidence="9" id="KW-0547">Nucleotide-binding</keyword>
<evidence type="ECO:0000256" key="15">
    <source>
        <dbReference type="ARBA" id="ARBA00032577"/>
    </source>
</evidence>
<keyword evidence="7" id="KW-0436">Ligase</keyword>
<dbReference type="InterPro" id="IPR018163">
    <property type="entry name" value="Thr/Ala-tRNA-synth_IIc_edit"/>
</dbReference>
<keyword evidence="11" id="KW-0067">ATP-binding</keyword>
<evidence type="ECO:0000256" key="3">
    <source>
        <dbReference type="ARBA" id="ARBA00008226"/>
    </source>
</evidence>
<comment type="cofactor">
    <cofactor evidence="1">
        <name>Zn(2+)</name>
        <dbReference type="ChEBI" id="CHEBI:29105"/>
    </cofactor>
</comment>
<dbReference type="Pfam" id="PF02272">
    <property type="entry name" value="DHHA1"/>
    <property type="match status" value="1"/>
</dbReference>
<dbReference type="PANTHER" id="PTHR43462:SF1">
    <property type="entry name" value="ALANYL-TRNA EDITING PROTEIN AARSD1"/>
    <property type="match status" value="1"/>
</dbReference>
<dbReference type="InterPro" id="IPR003156">
    <property type="entry name" value="DHHA1_dom"/>
</dbReference>
<keyword evidence="10" id="KW-0862">Zinc</keyword>
<dbReference type="GO" id="GO:0002161">
    <property type="term" value="F:aminoacyl-tRNA deacylase activity"/>
    <property type="evidence" value="ECO:0007669"/>
    <property type="project" value="UniProtKB-ARBA"/>
</dbReference>
<evidence type="ECO:0000256" key="1">
    <source>
        <dbReference type="ARBA" id="ARBA00001947"/>
    </source>
</evidence>
<dbReference type="GO" id="GO:0005737">
    <property type="term" value="C:cytoplasm"/>
    <property type="evidence" value="ECO:0007669"/>
    <property type="project" value="UniProtKB-SubCell"/>
</dbReference>
<dbReference type="GO" id="GO:0004813">
    <property type="term" value="F:alanine-tRNA ligase activity"/>
    <property type="evidence" value="ECO:0007669"/>
    <property type="project" value="UniProtKB-EC"/>
</dbReference>
<dbReference type="SUPFAM" id="SSF55186">
    <property type="entry name" value="ThrRS/AlaRS common domain"/>
    <property type="match status" value="1"/>
</dbReference>
<evidence type="ECO:0000256" key="7">
    <source>
        <dbReference type="ARBA" id="ARBA00022598"/>
    </source>
</evidence>
<comment type="subcellular location">
    <subcellularLocation>
        <location evidence="2">Cytoplasm</location>
    </subcellularLocation>
</comment>
<evidence type="ECO:0000313" key="18">
    <source>
        <dbReference type="Proteomes" id="UP000318667"/>
    </source>
</evidence>
<evidence type="ECO:0000256" key="6">
    <source>
        <dbReference type="ARBA" id="ARBA00022555"/>
    </source>
</evidence>
<feature type="domain" description="Alanyl-transfer RNA synthetases family profile" evidence="16">
    <location>
        <begin position="1"/>
        <end position="237"/>
    </location>
</feature>
<dbReference type="SMART" id="SM00863">
    <property type="entry name" value="tRNA_SAD"/>
    <property type="match status" value="1"/>
</dbReference>
<dbReference type="GO" id="GO:0046872">
    <property type="term" value="F:metal ion binding"/>
    <property type="evidence" value="ECO:0007669"/>
    <property type="project" value="UniProtKB-KW"/>
</dbReference>